<evidence type="ECO:0000313" key="8">
    <source>
        <dbReference type="Proteomes" id="UP001205311"/>
    </source>
</evidence>
<feature type="region of interest" description="Disordered" evidence="5">
    <location>
        <begin position="35"/>
        <end position="66"/>
    </location>
</feature>
<protein>
    <submittedName>
        <fullName evidence="7">Iron complex transport system substrate-binding protein</fullName>
    </submittedName>
</protein>
<evidence type="ECO:0000256" key="1">
    <source>
        <dbReference type="ARBA" id="ARBA00004196"/>
    </source>
</evidence>
<dbReference type="RefSeq" id="WP_253670857.1">
    <property type="nucleotide sequence ID" value="NZ_JAMTCP010000022.1"/>
</dbReference>
<dbReference type="InterPro" id="IPR051313">
    <property type="entry name" value="Bact_iron-sidero_bind"/>
</dbReference>
<feature type="compositionally biased region" description="Basic and acidic residues" evidence="5">
    <location>
        <begin position="54"/>
        <end position="66"/>
    </location>
</feature>
<evidence type="ECO:0000256" key="2">
    <source>
        <dbReference type="ARBA" id="ARBA00008814"/>
    </source>
</evidence>
<gene>
    <name evidence="7" type="ORF">LX15_003688</name>
</gene>
<comment type="similarity">
    <text evidence="2">Belongs to the bacterial solute-binding protein 8 family.</text>
</comment>
<evidence type="ECO:0000256" key="4">
    <source>
        <dbReference type="ARBA" id="ARBA00022729"/>
    </source>
</evidence>
<dbReference type="PROSITE" id="PS50983">
    <property type="entry name" value="FE_B12_PBP"/>
    <property type="match status" value="1"/>
</dbReference>
<dbReference type="PANTHER" id="PTHR30532:SF24">
    <property type="entry name" value="FERRIC ENTEROBACTIN-BINDING PERIPLASMIC PROTEIN FEPB"/>
    <property type="match status" value="1"/>
</dbReference>
<name>A0ABT1HWS4_STRSD</name>
<accession>A0ABT1HWS4</accession>
<comment type="caution">
    <text evidence="7">The sequence shown here is derived from an EMBL/GenBank/DDBJ whole genome shotgun (WGS) entry which is preliminary data.</text>
</comment>
<dbReference type="InterPro" id="IPR006311">
    <property type="entry name" value="TAT_signal"/>
</dbReference>
<organism evidence="7 8">
    <name type="scientific">Streptoalloteichus tenebrarius (strain ATCC 17920 / DSM 40477 / JCM 4838 / CBS 697.72 / NBRC 16177 / NCIMB 11028 / NRRL B-12390 / A12253. 1 / ISP 5477)</name>
    <name type="common">Streptomyces tenebrarius</name>
    <dbReference type="NCBI Taxonomy" id="1933"/>
    <lineage>
        <taxon>Bacteria</taxon>
        <taxon>Bacillati</taxon>
        <taxon>Actinomycetota</taxon>
        <taxon>Actinomycetes</taxon>
        <taxon>Pseudonocardiales</taxon>
        <taxon>Pseudonocardiaceae</taxon>
        <taxon>Streptoalloteichus</taxon>
    </lineage>
</organism>
<dbReference type="Gene3D" id="3.40.50.1980">
    <property type="entry name" value="Nitrogenase molybdenum iron protein domain"/>
    <property type="match status" value="2"/>
</dbReference>
<dbReference type="PANTHER" id="PTHR30532">
    <property type="entry name" value="IRON III DICITRATE-BINDING PERIPLASMIC PROTEIN"/>
    <property type="match status" value="1"/>
</dbReference>
<evidence type="ECO:0000259" key="6">
    <source>
        <dbReference type="PROSITE" id="PS50983"/>
    </source>
</evidence>
<keyword evidence="4" id="KW-0732">Signal</keyword>
<dbReference type="PROSITE" id="PS51257">
    <property type="entry name" value="PROKAR_LIPOPROTEIN"/>
    <property type="match status" value="1"/>
</dbReference>
<evidence type="ECO:0000256" key="3">
    <source>
        <dbReference type="ARBA" id="ARBA00022448"/>
    </source>
</evidence>
<keyword evidence="3" id="KW-0813">Transport</keyword>
<proteinExistence type="inferred from homology"/>
<comment type="subcellular location">
    <subcellularLocation>
        <location evidence="1">Cell envelope</location>
    </subcellularLocation>
</comment>
<sequence length="345" mass="36718">MSQSRAPQLSRRGLLAAFGAIGLGAVVAACGSGGGGGNGGGSTSSGQAGGWSFTDDRQQRVTSERRPERVVAFVGSAAALWDFGLRDQIVGVFGPARNKDGTPGPQAGDLDVNKVTIVGGDWGEFDIEKYLKLRPELLVTNMFQPPALWYVPDDSKDKILGIAPSVGITTAKVRLVDVVGRYAALAKSLGADLEAKPVVDAKARFEKASEALRKAAKEKGGLRVMAASGSPELLYVSDPNVYPDLSYFRELGVDIVVPDKVDGGFFEHLSWENARKYPADIILLDNRSAALQPKDLASRPAWAELPAVRANQVVPWQSEPRFSYAGLAPIVESLAKAVQDARKVS</sequence>
<dbReference type="PROSITE" id="PS51318">
    <property type="entry name" value="TAT"/>
    <property type="match status" value="1"/>
</dbReference>
<dbReference type="Proteomes" id="UP001205311">
    <property type="component" value="Unassembled WGS sequence"/>
</dbReference>
<dbReference type="Pfam" id="PF01497">
    <property type="entry name" value="Peripla_BP_2"/>
    <property type="match status" value="1"/>
</dbReference>
<feature type="domain" description="Fe/B12 periplasmic-binding" evidence="6">
    <location>
        <begin position="68"/>
        <end position="345"/>
    </location>
</feature>
<dbReference type="InterPro" id="IPR002491">
    <property type="entry name" value="ABC_transptr_periplasmic_BD"/>
</dbReference>
<evidence type="ECO:0000313" key="7">
    <source>
        <dbReference type="EMBL" id="MCP2259977.1"/>
    </source>
</evidence>
<keyword evidence="8" id="KW-1185">Reference proteome</keyword>
<feature type="compositionally biased region" description="Gly residues" evidence="5">
    <location>
        <begin position="35"/>
        <end position="49"/>
    </location>
</feature>
<dbReference type="EMBL" id="JAMTCP010000022">
    <property type="protein sequence ID" value="MCP2259977.1"/>
    <property type="molecule type" value="Genomic_DNA"/>
</dbReference>
<evidence type="ECO:0000256" key="5">
    <source>
        <dbReference type="SAM" id="MobiDB-lite"/>
    </source>
</evidence>
<reference evidence="7 8" key="1">
    <citation type="submission" date="2022-06" db="EMBL/GenBank/DDBJ databases">
        <title>Genomic Encyclopedia of Archaeal and Bacterial Type Strains, Phase II (KMG-II): from individual species to whole genera.</title>
        <authorList>
            <person name="Goeker M."/>
        </authorList>
    </citation>
    <scope>NUCLEOTIDE SEQUENCE [LARGE SCALE GENOMIC DNA]</scope>
    <source>
        <strain evidence="7 8">DSM 40477</strain>
    </source>
</reference>
<dbReference type="SUPFAM" id="SSF53807">
    <property type="entry name" value="Helical backbone' metal receptor"/>
    <property type="match status" value="1"/>
</dbReference>